<protein>
    <submittedName>
        <fullName evidence="1">Uncharacterized protein</fullName>
    </submittedName>
</protein>
<gene>
    <name evidence="1" type="ORF">ACFOES_15380</name>
</gene>
<dbReference type="Proteomes" id="UP001595443">
    <property type="component" value="Unassembled WGS sequence"/>
</dbReference>
<evidence type="ECO:0000313" key="2">
    <source>
        <dbReference type="Proteomes" id="UP001595443"/>
    </source>
</evidence>
<organism evidence="1 2">
    <name type="scientific">Acidimangrovimonas pyrenivorans</name>
    <dbReference type="NCBI Taxonomy" id="2030798"/>
    <lineage>
        <taxon>Bacteria</taxon>
        <taxon>Pseudomonadati</taxon>
        <taxon>Pseudomonadota</taxon>
        <taxon>Alphaproteobacteria</taxon>
        <taxon>Rhodobacterales</taxon>
        <taxon>Paracoccaceae</taxon>
        <taxon>Acidimangrovimonas</taxon>
    </lineage>
</organism>
<comment type="caution">
    <text evidence="1">The sequence shown here is derived from an EMBL/GenBank/DDBJ whole genome shotgun (WGS) entry which is preliminary data.</text>
</comment>
<accession>A0ABV7AJS6</accession>
<dbReference type="EMBL" id="JBHRSK010000013">
    <property type="protein sequence ID" value="MFC2969482.1"/>
    <property type="molecule type" value="Genomic_DNA"/>
</dbReference>
<proteinExistence type="predicted"/>
<name>A0ABV7AJS6_9RHOB</name>
<sequence length="223" mass="25103">MTQSDEEKARILWHSAKNVFASYKHLDALYGAVDENFCEISFKHDGDNFTGDQSNCPKDGHFDSDWVNLVWSSHANLRAQKKKGRPKLVGTVSAHLMLADGGDADLAPDWTWRGQPCLIAGWHEEGSRMASEWDDGGYWTVDWFDPTDEDSTGHISAGGKCIWRYKDEMGLDLKTGFFVVPIFDLTSEEDLEKHVFKPLIRLFQGASEDDAFPEDSPAVRTAK</sequence>
<evidence type="ECO:0000313" key="1">
    <source>
        <dbReference type="EMBL" id="MFC2969482.1"/>
    </source>
</evidence>
<keyword evidence="2" id="KW-1185">Reference proteome</keyword>
<reference evidence="2" key="1">
    <citation type="journal article" date="2019" name="Int. J. Syst. Evol. Microbiol.">
        <title>The Global Catalogue of Microorganisms (GCM) 10K type strain sequencing project: providing services to taxonomists for standard genome sequencing and annotation.</title>
        <authorList>
            <consortium name="The Broad Institute Genomics Platform"/>
            <consortium name="The Broad Institute Genome Sequencing Center for Infectious Disease"/>
            <person name="Wu L."/>
            <person name="Ma J."/>
        </authorList>
    </citation>
    <scope>NUCLEOTIDE SEQUENCE [LARGE SCALE GENOMIC DNA]</scope>
    <source>
        <strain evidence="2">KCTC 62192</strain>
    </source>
</reference>
<dbReference type="RefSeq" id="WP_377834191.1">
    <property type="nucleotide sequence ID" value="NZ_JBHRSK010000013.1"/>
</dbReference>